<name>A0A7X3FHP8_9BACL</name>
<accession>A0A7X3FHP8</accession>
<dbReference type="RefSeq" id="WP_157335399.1">
    <property type="nucleotide sequence ID" value="NZ_RHLK01000005.1"/>
</dbReference>
<reference evidence="1 2" key="1">
    <citation type="journal article" date="2019" name="Microorganisms">
        <title>Paenibacillus lutrae sp. nov., A Chitinolytic Species Isolated from A River Otter in Castril Natural Park, Granada, Spain.</title>
        <authorList>
            <person name="Rodriguez M."/>
            <person name="Reina J.C."/>
            <person name="Bejar V."/>
            <person name="Llamas I."/>
        </authorList>
    </citation>
    <scope>NUCLEOTIDE SEQUENCE [LARGE SCALE GENOMIC DNA]</scope>
    <source>
        <strain evidence="1 2">N10</strain>
    </source>
</reference>
<evidence type="ECO:0000313" key="1">
    <source>
        <dbReference type="EMBL" id="MVO99983.1"/>
    </source>
</evidence>
<organism evidence="1 2">
    <name type="scientific">Paenibacillus lutrae</name>
    <dbReference type="NCBI Taxonomy" id="2078573"/>
    <lineage>
        <taxon>Bacteria</taxon>
        <taxon>Bacillati</taxon>
        <taxon>Bacillota</taxon>
        <taxon>Bacilli</taxon>
        <taxon>Bacillales</taxon>
        <taxon>Paenibacillaceae</taxon>
        <taxon>Paenibacillus</taxon>
    </lineage>
</organism>
<keyword evidence="2" id="KW-1185">Reference proteome</keyword>
<comment type="caution">
    <text evidence="1">The sequence shown here is derived from an EMBL/GenBank/DDBJ whole genome shotgun (WGS) entry which is preliminary data.</text>
</comment>
<dbReference type="AlphaFoldDB" id="A0A7X3FHP8"/>
<proteinExistence type="predicted"/>
<gene>
    <name evidence="1" type="ORF">EDM21_10730</name>
</gene>
<dbReference type="EMBL" id="RHLK01000005">
    <property type="protein sequence ID" value="MVO99983.1"/>
    <property type="molecule type" value="Genomic_DNA"/>
</dbReference>
<protein>
    <submittedName>
        <fullName evidence="1">Uncharacterized protein</fullName>
    </submittedName>
</protein>
<evidence type="ECO:0000313" key="2">
    <source>
        <dbReference type="Proteomes" id="UP000490800"/>
    </source>
</evidence>
<dbReference type="Proteomes" id="UP000490800">
    <property type="component" value="Unassembled WGS sequence"/>
</dbReference>
<sequence>MPQRKAPRLKELLQQLSRTRPGTVSDELNSPLLLSRERDGCASASGLPVNSSSMTAQPIYRLMLQRENSRI</sequence>